<dbReference type="PROSITE" id="PS51831">
    <property type="entry name" value="HD"/>
    <property type="match status" value="1"/>
</dbReference>
<dbReference type="NCBIfam" id="TIGR01353">
    <property type="entry name" value="dGTP_triPase"/>
    <property type="match status" value="1"/>
</dbReference>
<evidence type="ECO:0000259" key="3">
    <source>
        <dbReference type="PROSITE" id="PS51831"/>
    </source>
</evidence>
<dbReference type="InterPro" id="IPR003607">
    <property type="entry name" value="HD/PDEase_dom"/>
</dbReference>
<dbReference type="Proteomes" id="UP001582793">
    <property type="component" value="Unassembled WGS sequence"/>
</dbReference>
<dbReference type="CDD" id="cd00077">
    <property type="entry name" value="HDc"/>
    <property type="match status" value="1"/>
</dbReference>
<accession>A0ABV5CXC8</accession>
<evidence type="ECO:0000313" key="5">
    <source>
        <dbReference type="Proteomes" id="UP001582793"/>
    </source>
</evidence>
<dbReference type="InterPro" id="IPR050135">
    <property type="entry name" value="dGTPase-like"/>
</dbReference>
<dbReference type="EMBL" id="JBCGDC010000058">
    <property type="protein sequence ID" value="MFB6395418.1"/>
    <property type="molecule type" value="Genomic_DNA"/>
</dbReference>
<feature type="region of interest" description="Disordered" evidence="2">
    <location>
        <begin position="177"/>
        <end position="209"/>
    </location>
</feature>
<reference evidence="4 5" key="1">
    <citation type="submission" date="2024-04" db="EMBL/GenBank/DDBJ databases">
        <title>Polymorphospora sp. isolated from Baiyangdian Lake in Xiong'an New Area.</title>
        <authorList>
            <person name="Zhang X."/>
            <person name="Liu J."/>
        </authorList>
    </citation>
    <scope>NUCLEOTIDE SEQUENCE [LARGE SCALE GENOMIC DNA]</scope>
    <source>
        <strain evidence="4 5">2-325</strain>
    </source>
</reference>
<dbReference type="InterPro" id="IPR006261">
    <property type="entry name" value="dGTPase"/>
</dbReference>
<feature type="compositionally biased region" description="Basic and acidic residues" evidence="2">
    <location>
        <begin position="177"/>
        <end position="191"/>
    </location>
</feature>
<protein>
    <submittedName>
        <fullName evidence="4">dGTP triphosphohydrolase</fullName>
    </submittedName>
</protein>
<gene>
    <name evidence="4" type="primary">dgt</name>
    <name evidence="4" type="ORF">AAFH96_20220</name>
</gene>
<dbReference type="RefSeq" id="WP_357537988.1">
    <property type="nucleotide sequence ID" value="NZ_JBCGDC010000058.1"/>
</dbReference>
<name>A0ABV5CXC8_9ACTN</name>
<keyword evidence="5" id="KW-1185">Reference proteome</keyword>
<dbReference type="InterPro" id="IPR006674">
    <property type="entry name" value="HD_domain"/>
</dbReference>
<evidence type="ECO:0000313" key="4">
    <source>
        <dbReference type="EMBL" id="MFB6395418.1"/>
    </source>
</evidence>
<comment type="caution">
    <text evidence="4">The sequence shown here is derived from an EMBL/GenBank/DDBJ whole genome shotgun (WGS) entry which is preliminary data.</text>
</comment>
<dbReference type="SMART" id="SM00471">
    <property type="entry name" value="HDc"/>
    <property type="match status" value="1"/>
</dbReference>
<sequence length="514" mass="55896">MTHPVDPRAQRLFGDSATAYGDLAASPFRADRDRIVGSPFFSRLGGVTQVISPGGSGLLVHNRLTHSLKVAQVGRAVAERLSADDRYRDLLDKLGGCDPDVVEAAALAHDLGHPPFGHLGEQVLDRLARQRLGLPDGFEGNAQSYRIVTSTEIRGTATIGLNLTAAVRAAILKYPWTRHDHPDPHPRDLDPAPRGATPPADDPGSGSLKFGAYTTEVDDLRQARAPFAGRVADWQQTVEASIMDTADDIAYAIHDLEDFHRVGVLQQGAVAGELMGWQREATRLRELPDGELDAGGRRPGAAIERLRRRLHRRDGWISDDEAFAAAVEHVRAELVDGLLAAPFDGSLAAEQYVTGFSSRWTRRLVDAIEVVAEPSMRSGHVLLHAAQWHEVQVLKFVHHRFVLERPDLALHQRGQARLLATLVEALVAWILDPGEETRLPRRLHDLVELAEAELLSAGADAAGTGRGSGPDLRARARGRAVIDFVAALTDGQAVALLDALSGRSRQLWTDAFVL</sequence>
<organism evidence="4 5">
    <name type="scientific">Polymorphospora lycopeni</name>
    <dbReference type="NCBI Taxonomy" id="3140240"/>
    <lineage>
        <taxon>Bacteria</taxon>
        <taxon>Bacillati</taxon>
        <taxon>Actinomycetota</taxon>
        <taxon>Actinomycetes</taxon>
        <taxon>Micromonosporales</taxon>
        <taxon>Micromonosporaceae</taxon>
        <taxon>Polymorphospora</taxon>
    </lineage>
</organism>
<dbReference type="Gene3D" id="1.10.3210.10">
    <property type="entry name" value="Hypothetical protein af1432"/>
    <property type="match status" value="1"/>
</dbReference>
<dbReference type="SUPFAM" id="SSF109604">
    <property type="entry name" value="HD-domain/PDEase-like"/>
    <property type="match status" value="1"/>
</dbReference>
<evidence type="ECO:0000256" key="1">
    <source>
        <dbReference type="ARBA" id="ARBA00022801"/>
    </source>
</evidence>
<dbReference type="Pfam" id="PF01966">
    <property type="entry name" value="HD"/>
    <property type="match status" value="1"/>
</dbReference>
<feature type="domain" description="HD" evidence="3">
    <location>
        <begin position="63"/>
        <end position="252"/>
    </location>
</feature>
<evidence type="ECO:0000256" key="2">
    <source>
        <dbReference type="SAM" id="MobiDB-lite"/>
    </source>
</evidence>
<proteinExistence type="predicted"/>
<keyword evidence="1" id="KW-0378">Hydrolase</keyword>
<dbReference type="PANTHER" id="PTHR11373">
    <property type="entry name" value="DEOXYNUCLEOSIDE TRIPHOSPHATE TRIPHOSPHOHYDROLASE"/>
    <property type="match status" value="1"/>
</dbReference>
<dbReference type="PANTHER" id="PTHR11373:SF32">
    <property type="entry name" value="DEOXYGUANOSINETRIPHOSPHATE TRIPHOSPHOHYDROLASE"/>
    <property type="match status" value="1"/>
</dbReference>